<dbReference type="PANTHER" id="PTHR47233:SF2">
    <property type="entry name" value="CHEMOTAXIS SIGNAL TRANSDUCTION SYSTEM RESPONSE REGULATOR CHEV"/>
    <property type="match status" value="1"/>
</dbReference>
<dbReference type="Gene3D" id="2.40.50.180">
    <property type="entry name" value="CheA-289, Domain 4"/>
    <property type="match status" value="1"/>
</dbReference>
<dbReference type="InterPro" id="IPR036061">
    <property type="entry name" value="CheW-like_dom_sf"/>
</dbReference>
<reference evidence="4 5" key="1">
    <citation type="submission" date="2018-07" db="EMBL/GenBank/DDBJ databases">
        <title>Corallincola holothuriorum sp. nov., a new facultative anaerobe isolated from sea cucumber Apostichopus japonicus.</title>
        <authorList>
            <person name="Xia H."/>
        </authorList>
    </citation>
    <scope>NUCLEOTIDE SEQUENCE [LARGE SCALE GENOMIC DNA]</scope>
    <source>
        <strain evidence="4 5">C4</strain>
    </source>
</reference>
<dbReference type="PANTHER" id="PTHR47233">
    <property type="entry name" value="CHEMOTAXIS PROTEIN CHEV"/>
    <property type="match status" value="1"/>
</dbReference>
<dbReference type="Pfam" id="PF00072">
    <property type="entry name" value="Response_reg"/>
    <property type="match status" value="1"/>
</dbReference>
<dbReference type="InterPro" id="IPR011006">
    <property type="entry name" value="CheY-like_superfamily"/>
</dbReference>
<evidence type="ECO:0000313" key="4">
    <source>
        <dbReference type="EMBL" id="RCU51002.1"/>
    </source>
</evidence>
<dbReference type="AlphaFoldDB" id="A0A368NK64"/>
<dbReference type="Pfam" id="PF01584">
    <property type="entry name" value="CheW"/>
    <property type="match status" value="1"/>
</dbReference>
<dbReference type="SUPFAM" id="SSF52172">
    <property type="entry name" value="CheY-like"/>
    <property type="match status" value="1"/>
</dbReference>
<dbReference type="GO" id="GO:0000160">
    <property type="term" value="P:phosphorelay signal transduction system"/>
    <property type="evidence" value="ECO:0007669"/>
    <property type="project" value="InterPro"/>
</dbReference>
<accession>A0A368NK64</accession>
<name>A0A368NK64_9GAMM</name>
<dbReference type="InterPro" id="IPR001789">
    <property type="entry name" value="Sig_transdc_resp-reg_receiver"/>
</dbReference>
<dbReference type="Proteomes" id="UP000252558">
    <property type="component" value="Unassembled WGS sequence"/>
</dbReference>
<evidence type="ECO:0000313" key="5">
    <source>
        <dbReference type="Proteomes" id="UP000252558"/>
    </source>
</evidence>
<organism evidence="4 5">
    <name type="scientific">Corallincola holothuriorum</name>
    <dbReference type="NCBI Taxonomy" id="2282215"/>
    <lineage>
        <taxon>Bacteria</taxon>
        <taxon>Pseudomonadati</taxon>
        <taxon>Pseudomonadota</taxon>
        <taxon>Gammaproteobacteria</taxon>
        <taxon>Alteromonadales</taxon>
        <taxon>Psychromonadaceae</taxon>
        <taxon>Corallincola</taxon>
    </lineage>
</organism>
<protein>
    <submittedName>
        <fullName evidence="4">Chemotaxis protein CheV</fullName>
    </submittedName>
</protein>
<feature type="domain" description="CheW-like" evidence="3">
    <location>
        <begin position="9"/>
        <end position="150"/>
    </location>
</feature>
<sequence length="298" mass="32595">MNNPQDRSNQGLLQFFLSNKQPFAIATLKVREIVNFQTLTQLPHSHPAILGATTLRDETISIIDMAMAIGYPPVAEEDLKSCSIIVTEFSRKQTGFLVRGIDKIIEAEWQKIAAPPASLGAQTYITGVIRSDAGLVQIIDVEKILEEIEPPESGSVSTDYGTEDLAPLADKSILLVDDSLVARKQISHALDDVGASYFVTNNGHEALAFLQEMADEGGAVDIVVSDIEMPLMDGYELTREIRRDPRLSKAYVILHTSLSSTISMDQAKDCGADKALTKFNANDLIHTMLEGARHGRQS</sequence>
<proteinExistence type="predicted"/>
<evidence type="ECO:0000256" key="1">
    <source>
        <dbReference type="PROSITE-ProRule" id="PRU00169"/>
    </source>
</evidence>
<dbReference type="SUPFAM" id="SSF50341">
    <property type="entry name" value="CheW-like"/>
    <property type="match status" value="1"/>
</dbReference>
<dbReference type="SMART" id="SM00448">
    <property type="entry name" value="REC"/>
    <property type="match status" value="1"/>
</dbReference>
<comment type="caution">
    <text evidence="4">The sequence shown here is derived from an EMBL/GenBank/DDBJ whole genome shotgun (WGS) entry which is preliminary data.</text>
</comment>
<dbReference type="GO" id="GO:0006935">
    <property type="term" value="P:chemotaxis"/>
    <property type="evidence" value="ECO:0007669"/>
    <property type="project" value="InterPro"/>
</dbReference>
<feature type="modified residue" description="4-aspartylphosphate" evidence="1">
    <location>
        <position position="226"/>
    </location>
</feature>
<dbReference type="SMART" id="SM00260">
    <property type="entry name" value="CheW"/>
    <property type="match status" value="1"/>
</dbReference>
<dbReference type="RefSeq" id="WP_114337598.1">
    <property type="nucleotide sequence ID" value="NZ_QPID01000003.1"/>
</dbReference>
<evidence type="ECO:0000259" key="2">
    <source>
        <dbReference type="PROSITE" id="PS50110"/>
    </source>
</evidence>
<dbReference type="PROSITE" id="PS50110">
    <property type="entry name" value="RESPONSE_REGULATORY"/>
    <property type="match status" value="1"/>
</dbReference>
<gene>
    <name evidence="4" type="ORF">DU002_06680</name>
</gene>
<dbReference type="InterPro" id="IPR002545">
    <property type="entry name" value="CheW-lke_dom"/>
</dbReference>
<dbReference type="PIRSF" id="PIRSF002867">
    <property type="entry name" value="CheV"/>
    <property type="match status" value="1"/>
</dbReference>
<feature type="domain" description="Response regulatory" evidence="2">
    <location>
        <begin position="172"/>
        <end position="293"/>
    </location>
</feature>
<dbReference type="InterPro" id="IPR024181">
    <property type="entry name" value="Chemotax_regulator_CheV"/>
</dbReference>
<keyword evidence="5" id="KW-1185">Reference proteome</keyword>
<dbReference type="EMBL" id="QPID01000003">
    <property type="protein sequence ID" value="RCU51002.1"/>
    <property type="molecule type" value="Genomic_DNA"/>
</dbReference>
<dbReference type="Gene3D" id="2.30.30.40">
    <property type="entry name" value="SH3 Domains"/>
    <property type="match status" value="1"/>
</dbReference>
<dbReference type="PROSITE" id="PS50851">
    <property type="entry name" value="CHEW"/>
    <property type="match status" value="1"/>
</dbReference>
<evidence type="ECO:0000259" key="3">
    <source>
        <dbReference type="PROSITE" id="PS50851"/>
    </source>
</evidence>
<dbReference type="OrthoDB" id="9806105at2"/>
<dbReference type="Gene3D" id="3.40.50.2300">
    <property type="match status" value="1"/>
</dbReference>
<keyword evidence="1" id="KW-0597">Phosphoprotein</keyword>